<comment type="caution">
    <text evidence="4">The sequence shown here is derived from an EMBL/GenBank/DDBJ whole genome shotgun (WGS) entry which is preliminary data.</text>
</comment>
<gene>
    <name evidence="4" type="ORF">SHERM_05884</name>
</gene>
<dbReference type="PANTHER" id="PTHR31639:SF42">
    <property type="entry name" value="OS02G0160200 PROTEIN"/>
    <property type="match status" value="1"/>
</dbReference>
<sequence>MEAHHPAKSRNTSSNSTRDRISHLPQPILHQVLGFLSQEHAVQTSALSKSWRDLGCTRPKIDFHYYSFNENHDKFVLALDKTLQGYHDRGLSLKEFLVNFDPKSISLLQKWIPIVLLNMGVKRFHLESYPDCFDMPSVVFEAENLEELRLANCRIHLPDKLLSKHLRRFWLFDVNIGDEALQKIISGCPSMEYLVIEACESLTTVKACNNSLKHFEYNDCPRNDAVTIDINAPSLESITIVGDSRWFHYRKSFPRLKTVRLHYVMLSPRNFDMFSVDFCCLEELEMRFCGGLEEFQLSSRSIKRLRFGVNGPSKAVLNLPNILCLRLDCKDFPSISLTTDSSEWRSEIYLMTSVNPNNDNEAASLFDKLHELHRELGHSRISLHMRDFPQDLAFSYEGLKELPVIESLTVLDNSKFSFLEAFLNYFFGNFRPRYVQQSVSAAQEYENERDLFDLYMDELMAEQYGGANEVIDSNTVSVTKKYGGVNELVDRLCDIFLMGNATENCFWRQDLEEVSVEAASDENGGKWYPLKGANISEWGLPNDDDQLIRFRLKWRGSSLS</sequence>
<dbReference type="EMBL" id="CACSLK010031421">
    <property type="protein sequence ID" value="CAA0839315.1"/>
    <property type="molecule type" value="Genomic_DNA"/>
</dbReference>
<feature type="region of interest" description="Disordered" evidence="1">
    <location>
        <begin position="1"/>
        <end position="20"/>
    </location>
</feature>
<reference evidence="4" key="1">
    <citation type="submission" date="2019-12" db="EMBL/GenBank/DDBJ databases">
        <authorList>
            <person name="Scholes J."/>
        </authorList>
    </citation>
    <scope>NUCLEOTIDE SEQUENCE</scope>
</reference>
<name>A0A9N7RQ69_STRHE</name>
<dbReference type="OrthoDB" id="612216at2759"/>
<dbReference type="InterPro" id="IPR001810">
    <property type="entry name" value="F-box_dom"/>
</dbReference>
<dbReference type="Gene3D" id="1.20.1280.50">
    <property type="match status" value="1"/>
</dbReference>
<feature type="domain" description="F-box" evidence="2">
    <location>
        <begin position="21"/>
        <end position="54"/>
    </location>
</feature>
<dbReference type="SUPFAM" id="SSF81383">
    <property type="entry name" value="F-box domain"/>
    <property type="match status" value="1"/>
</dbReference>
<dbReference type="Proteomes" id="UP001153555">
    <property type="component" value="Unassembled WGS sequence"/>
</dbReference>
<feature type="domain" description="F-box/LRR-repeat protein 15/At3g58940/PEG3-like LRR" evidence="3">
    <location>
        <begin position="127"/>
        <end position="244"/>
    </location>
</feature>
<evidence type="ECO:0008006" key="6">
    <source>
        <dbReference type="Google" id="ProtNLM"/>
    </source>
</evidence>
<evidence type="ECO:0000313" key="5">
    <source>
        <dbReference type="Proteomes" id="UP001153555"/>
    </source>
</evidence>
<accession>A0A9N7RQ69</accession>
<dbReference type="Pfam" id="PF00646">
    <property type="entry name" value="F-box"/>
    <property type="match status" value="1"/>
</dbReference>
<dbReference type="InterPro" id="IPR055411">
    <property type="entry name" value="LRR_FXL15/At3g58940/PEG3-like"/>
</dbReference>
<evidence type="ECO:0000259" key="2">
    <source>
        <dbReference type="Pfam" id="PF00646"/>
    </source>
</evidence>
<keyword evidence="5" id="KW-1185">Reference proteome</keyword>
<dbReference type="SUPFAM" id="SSF52047">
    <property type="entry name" value="RNI-like"/>
    <property type="match status" value="1"/>
</dbReference>
<dbReference type="Gene3D" id="3.80.10.10">
    <property type="entry name" value="Ribonuclease Inhibitor"/>
    <property type="match status" value="1"/>
</dbReference>
<dbReference type="Pfam" id="PF24758">
    <property type="entry name" value="LRR_At5g56370"/>
    <property type="match status" value="1"/>
</dbReference>
<proteinExistence type="predicted"/>
<evidence type="ECO:0000256" key="1">
    <source>
        <dbReference type="SAM" id="MobiDB-lite"/>
    </source>
</evidence>
<dbReference type="InterPro" id="IPR032675">
    <property type="entry name" value="LRR_dom_sf"/>
</dbReference>
<dbReference type="PANTHER" id="PTHR31639">
    <property type="entry name" value="F-BOX PROTEIN-LIKE"/>
    <property type="match status" value="1"/>
</dbReference>
<organism evidence="4 5">
    <name type="scientific">Striga hermonthica</name>
    <name type="common">Purple witchweed</name>
    <name type="synonym">Buchnera hermonthica</name>
    <dbReference type="NCBI Taxonomy" id="68872"/>
    <lineage>
        <taxon>Eukaryota</taxon>
        <taxon>Viridiplantae</taxon>
        <taxon>Streptophyta</taxon>
        <taxon>Embryophyta</taxon>
        <taxon>Tracheophyta</taxon>
        <taxon>Spermatophyta</taxon>
        <taxon>Magnoliopsida</taxon>
        <taxon>eudicotyledons</taxon>
        <taxon>Gunneridae</taxon>
        <taxon>Pentapetalae</taxon>
        <taxon>asterids</taxon>
        <taxon>lamiids</taxon>
        <taxon>Lamiales</taxon>
        <taxon>Orobanchaceae</taxon>
        <taxon>Buchnereae</taxon>
        <taxon>Striga</taxon>
    </lineage>
</organism>
<evidence type="ECO:0000259" key="3">
    <source>
        <dbReference type="Pfam" id="PF24758"/>
    </source>
</evidence>
<protein>
    <recommendedName>
        <fullName evidence="6">F-box domain-containing protein</fullName>
    </recommendedName>
</protein>
<dbReference type="InterPro" id="IPR036047">
    <property type="entry name" value="F-box-like_dom_sf"/>
</dbReference>
<evidence type="ECO:0000313" key="4">
    <source>
        <dbReference type="EMBL" id="CAA0839315.1"/>
    </source>
</evidence>
<dbReference type="AlphaFoldDB" id="A0A9N7RQ69"/>